<dbReference type="InterPro" id="IPR050007">
    <property type="entry name" value="OtnK"/>
</dbReference>
<evidence type="ECO:0000256" key="12">
    <source>
        <dbReference type="ARBA" id="ARBA00041377"/>
    </source>
</evidence>
<dbReference type="Pfam" id="PF17042">
    <property type="entry name" value="NBD_C"/>
    <property type="match status" value="1"/>
</dbReference>
<dbReference type="Pfam" id="PF07005">
    <property type="entry name" value="SBD_N"/>
    <property type="match status" value="1"/>
</dbReference>
<evidence type="ECO:0000259" key="14">
    <source>
        <dbReference type="Pfam" id="PF17042"/>
    </source>
</evidence>
<evidence type="ECO:0000256" key="9">
    <source>
        <dbReference type="ARBA" id="ARBA00037335"/>
    </source>
</evidence>
<evidence type="ECO:0000313" key="15">
    <source>
        <dbReference type="EMBL" id="TVZ66191.1"/>
    </source>
</evidence>
<evidence type="ECO:0000256" key="5">
    <source>
        <dbReference type="ARBA" id="ARBA00022840"/>
    </source>
</evidence>
<keyword evidence="6" id="KW-0119">Carbohydrate metabolism</keyword>
<feature type="domain" description="Four-carbon acid sugar kinase N-terminal" evidence="13">
    <location>
        <begin position="3"/>
        <end position="229"/>
    </location>
</feature>
<evidence type="ECO:0000256" key="2">
    <source>
        <dbReference type="ARBA" id="ARBA00022679"/>
    </source>
</evidence>
<keyword evidence="2" id="KW-0808">Transferase</keyword>
<protein>
    <recommendedName>
        <fullName evidence="11">3-oxo-tetronate kinase</fullName>
        <ecNumber evidence="10">2.7.1.217</ecNumber>
    </recommendedName>
    <alternativeName>
        <fullName evidence="12">3-dehydrotetronate 4-kinase</fullName>
    </alternativeName>
</protein>
<dbReference type="Proteomes" id="UP000319824">
    <property type="component" value="Unassembled WGS sequence"/>
</dbReference>
<evidence type="ECO:0000313" key="16">
    <source>
        <dbReference type="Proteomes" id="UP000319824"/>
    </source>
</evidence>
<organism evidence="15 16">
    <name type="scientific">Rhizobium mongolense USDA 1844</name>
    <dbReference type="NCBI Taxonomy" id="1079460"/>
    <lineage>
        <taxon>Bacteria</taxon>
        <taxon>Pseudomonadati</taxon>
        <taxon>Pseudomonadota</taxon>
        <taxon>Alphaproteobacteria</taxon>
        <taxon>Hyphomicrobiales</taxon>
        <taxon>Rhizobiaceae</taxon>
        <taxon>Rhizobium/Agrobacterium group</taxon>
        <taxon>Rhizobium</taxon>
    </lineage>
</organism>
<dbReference type="SUPFAM" id="SSF142764">
    <property type="entry name" value="YgbK-like"/>
    <property type="match status" value="1"/>
</dbReference>
<evidence type="ECO:0000256" key="1">
    <source>
        <dbReference type="ARBA" id="ARBA00005715"/>
    </source>
</evidence>
<dbReference type="Gene3D" id="3.40.980.20">
    <property type="entry name" value="Four-carbon acid sugar kinase, nucleotide binding domain"/>
    <property type="match status" value="1"/>
</dbReference>
<dbReference type="GO" id="GO:0016301">
    <property type="term" value="F:kinase activity"/>
    <property type="evidence" value="ECO:0007669"/>
    <property type="project" value="UniProtKB-KW"/>
</dbReference>
<dbReference type="InterPro" id="IPR042213">
    <property type="entry name" value="NBD_C_sf"/>
</dbReference>
<dbReference type="EC" id="2.7.1.217" evidence="10"/>
<evidence type="ECO:0000256" key="4">
    <source>
        <dbReference type="ARBA" id="ARBA00022777"/>
    </source>
</evidence>
<evidence type="ECO:0000256" key="6">
    <source>
        <dbReference type="ARBA" id="ARBA00023277"/>
    </source>
</evidence>
<evidence type="ECO:0000256" key="10">
    <source>
        <dbReference type="ARBA" id="ARBA00039095"/>
    </source>
</evidence>
<name>A0A559SV18_9HYPH</name>
<dbReference type="InterPro" id="IPR010737">
    <property type="entry name" value="4-carb_acid_sugar_kinase_N"/>
</dbReference>
<dbReference type="Gene3D" id="3.40.50.10840">
    <property type="entry name" value="Putative sugar-binding, N-terminal domain"/>
    <property type="match status" value="1"/>
</dbReference>
<gene>
    <name evidence="15" type="ORF">BCL32_6547</name>
</gene>
<comment type="catalytic activity">
    <reaction evidence="8">
        <text>3-dehydro-D-erythronate + ATP = 3-dehydro-4-O-phospho-D-erythronate + ADP + H(+)</text>
        <dbReference type="Rhea" id="RHEA:52556"/>
        <dbReference type="ChEBI" id="CHEBI:15378"/>
        <dbReference type="ChEBI" id="CHEBI:30616"/>
        <dbReference type="ChEBI" id="CHEBI:57958"/>
        <dbReference type="ChEBI" id="CHEBI:136593"/>
        <dbReference type="ChEBI" id="CHEBI:456216"/>
        <dbReference type="EC" id="2.7.1.217"/>
    </reaction>
</comment>
<comment type="caution">
    <text evidence="15">The sequence shown here is derived from an EMBL/GenBank/DDBJ whole genome shotgun (WGS) entry which is preliminary data.</text>
</comment>
<evidence type="ECO:0000256" key="3">
    <source>
        <dbReference type="ARBA" id="ARBA00022741"/>
    </source>
</evidence>
<sequence>MLLGVIADDFTGASDIANTIAKGLPPHGGLKTAQFLGVPSRPAPPEIEAGVVALKSRSIRVADAVQQSLAALDWLLSQGCGQIVFKYCSTFDSTKEGNIGPVGEALAKALGARGVVACPAFPGAGRTVYMGHLFVHDRLLNESGMQNHPLTPMNDPDIRRWLGYQTETPVGLVPARVVRQGEAAIRDALAEAEGTMVIVDATSDEELATIGAAIADHKLVTGGSGIAIGLPANFIRRGLAKGSRDSSIGTTGPEAILAGSCSGATRGQIDLHKASHPTLPIDVDKVMSGETTADDIVKFIQANHGKAPLAYSSGTPEDVRRMQEKYGRDEVAHKLDGFFAETAQKLVAAGVTRLVVAGGETSGAVVSALDLGALTIGQEIDPGVPVLLSHGDKPIALALKSGNFGAQDFFTKALNRLTSQ</sequence>
<dbReference type="InterPro" id="IPR037051">
    <property type="entry name" value="4-carb_acid_sugar_kinase_N_sf"/>
</dbReference>
<proteinExistence type="inferred from homology"/>
<accession>A0A559SV18</accession>
<reference evidence="15 16" key="1">
    <citation type="submission" date="2019-06" db="EMBL/GenBank/DDBJ databases">
        <title>Pac Bio to generate improved reference genome sequences for organisms with transposon mutant libraries (support for FEBA project).</title>
        <authorList>
            <person name="Blow M."/>
        </authorList>
    </citation>
    <scope>NUCLEOTIDE SEQUENCE [LARGE SCALE GENOMIC DNA]</scope>
    <source>
        <strain evidence="15 16">USDA 1844</strain>
    </source>
</reference>
<feature type="domain" description="Four-carbon acid sugar kinase nucleotide binding" evidence="14">
    <location>
        <begin position="255"/>
        <end position="410"/>
    </location>
</feature>
<dbReference type="EMBL" id="VISO01000003">
    <property type="protein sequence ID" value="TVZ66191.1"/>
    <property type="molecule type" value="Genomic_DNA"/>
</dbReference>
<dbReference type="NCBIfam" id="NF043035">
    <property type="entry name" value="OxoTetrKin"/>
    <property type="match status" value="1"/>
</dbReference>
<dbReference type="GO" id="GO:0005524">
    <property type="term" value="F:ATP binding"/>
    <property type="evidence" value="ECO:0007669"/>
    <property type="project" value="UniProtKB-KW"/>
</dbReference>
<dbReference type="InterPro" id="IPR031475">
    <property type="entry name" value="NBD_C"/>
</dbReference>
<comment type="catalytic activity">
    <reaction evidence="7">
        <text>3-dehydro-L-erythronate + ATP = 3-dehydro-4-O-phospho-L-erythronate + ADP + H(+)</text>
        <dbReference type="Rhea" id="RHEA:52552"/>
        <dbReference type="ChEBI" id="CHEBI:15378"/>
        <dbReference type="ChEBI" id="CHEBI:30616"/>
        <dbReference type="ChEBI" id="CHEBI:136592"/>
        <dbReference type="ChEBI" id="CHEBI:136670"/>
        <dbReference type="ChEBI" id="CHEBI:456216"/>
        <dbReference type="EC" id="2.7.1.217"/>
    </reaction>
</comment>
<comment type="similarity">
    <text evidence="1">Belongs to the four-carbon acid sugar kinase family.</text>
</comment>
<evidence type="ECO:0000256" key="11">
    <source>
        <dbReference type="ARBA" id="ARBA00039461"/>
    </source>
</evidence>
<keyword evidence="3" id="KW-0547">Nucleotide-binding</keyword>
<evidence type="ECO:0000259" key="13">
    <source>
        <dbReference type="Pfam" id="PF07005"/>
    </source>
</evidence>
<evidence type="ECO:0000256" key="7">
    <source>
        <dbReference type="ARBA" id="ARBA00035898"/>
    </source>
</evidence>
<evidence type="ECO:0000256" key="8">
    <source>
        <dbReference type="ARBA" id="ARBA00036346"/>
    </source>
</evidence>
<keyword evidence="5" id="KW-0067">ATP-binding</keyword>
<comment type="function">
    <text evidence="9">Catalyzes the ATP-dependent phosphorylation of 3-oxo-tetronate to 3-oxo-tetronate 4-phosphate.</text>
</comment>
<dbReference type="AlphaFoldDB" id="A0A559SV18"/>
<keyword evidence="4" id="KW-0418">Kinase</keyword>
<dbReference type="RefSeq" id="WP_022718047.1">
    <property type="nucleotide sequence ID" value="NZ_ATTQ01000020.1"/>
</dbReference>